<evidence type="ECO:0000313" key="11">
    <source>
        <dbReference type="EMBL" id="KIM23971.1"/>
    </source>
</evidence>
<feature type="transmembrane region" description="Helical" evidence="9">
    <location>
        <begin position="338"/>
        <end position="362"/>
    </location>
</feature>
<dbReference type="PANTHER" id="PTHR48022:SF14">
    <property type="entry name" value="MAJOR FACILITATOR SUPERFAMILY (MFS) PROFILE DOMAIN-CONTAINING PROTEIN-RELATED"/>
    <property type="match status" value="1"/>
</dbReference>
<comment type="similarity">
    <text evidence="2 8">Belongs to the major facilitator superfamily. Sugar transporter (TC 2.A.1.1) family.</text>
</comment>
<dbReference type="InterPro" id="IPR005828">
    <property type="entry name" value="MFS_sugar_transport-like"/>
</dbReference>
<evidence type="ECO:0000256" key="7">
    <source>
        <dbReference type="ARBA" id="ARBA00049119"/>
    </source>
</evidence>
<dbReference type="Pfam" id="PF00083">
    <property type="entry name" value="Sugar_tr"/>
    <property type="match status" value="1"/>
</dbReference>
<evidence type="ECO:0000259" key="10">
    <source>
        <dbReference type="PROSITE" id="PS50850"/>
    </source>
</evidence>
<keyword evidence="6 9" id="KW-0472">Membrane</keyword>
<evidence type="ECO:0000256" key="8">
    <source>
        <dbReference type="RuleBase" id="RU003346"/>
    </source>
</evidence>
<feature type="transmembrane region" description="Helical" evidence="9">
    <location>
        <begin position="304"/>
        <end position="326"/>
    </location>
</feature>
<dbReference type="Proteomes" id="UP000054097">
    <property type="component" value="Unassembled WGS sequence"/>
</dbReference>
<dbReference type="PROSITE" id="PS00217">
    <property type="entry name" value="SUGAR_TRANSPORT_2"/>
    <property type="match status" value="1"/>
</dbReference>
<dbReference type="EMBL" id="KN824329">
    <property type="protein sequence ID" value="KIM23971.1"/>
    <property type="molecule type" value="Genomic_DNA"/>
</dbReference>
<dbReference type="GO" id="GO:0016020">
    <property type="term" value="C:membrane"/>
    <property type="evidence" value="ECO:0007669"/>
    <property type="project" value="UniProtKB-SubCell"/>
</dbReference>
<feature type="transmembrane region" description="Helical" evidence="9">
    <location>
        <begin position="148"/>
        <end position="169"/>
    </location>
</feature>
<dbReference type="Gene3D" id="1.20.1250.20">
    <property type="entry name" value="MFS general substrate transporter like domains"/>
    <property type="match status" value="1"/>
</dbReference>
<evidence type="ECO:0000256" key="1">
    <source>
        <dbReference type="ARBA" id="ARBA00004141"/>
    </source>
</evidence>
<dbReference type="PROSITE" id="PS50850">
    <property type="entry name" value="MFS"/>
    <property type="match status" value="1"/>
</dbReference>
<dbReference type="PRINTS" id="PR00171">
    <property type="entry name" value="SUGRTRNSPORT"/>
</dbReference>
<comment type="catalytic activity">
    <reaction evidence="7">
        <text>myo-inositol(out) + H(+)(out) = myo-inositol(in) + H(+)(in)</text>
        <dbReference type="Rhea" id="RHEA:60364"/>
        <dbReference type="ChEBI" id="CHEBI:15378"/>
        <dbReference type="ChEBI" id="CHEBI:17268"/>
    </reaction>
</comment>
<gene>
    <name evidence="11" type="ORF">M408DRAFT_27419</name>
</gene>
<dbReference type="STRING" id="933852.A0A0C3AXK6"/>
<dbReference type="InterPro" id="IPR020846">
    <property type="entry name" value="MFS_dom"/>
</dbReference>
<reference evidence="12" key="2">
    <citation type="submission" date="2015-01" db="EMBL/GenBank/DDBJ databases">
        <title>Evolutionary Origins and Diversification of the Mycorrhizal Mutualists.</title>
        <authorList>
            <consortium name="DOE Joint Genome Institute"/>
            <consortium name="Mycorrhizal Genomics Consortium"/>
            <person name="Kohler A."/>
            <person name="Kuo A."/>
            <person name="Nagy L.G."/>
            <person name="Floudas D."/>
            <person name="Copeland A."/>
            <person name="Barry K.W."/>
            <person name="Cichocki N."/>
            <person name="Veneault-Fourrey C."/>
            <person name="LaButti K."/>
            <person name="Lindquist E.A."/>
            <person name="Lipzen A."/>
            <person name="Lundell T."/>
            <person name="Morin E."/>
            <person name="Murat C."/>
            <person name="Riley R."/>
            <person name="Ohm R."/>
            <person name="Sun H."/>
            <person name="Tunlid A."/>
            <person name="Henrissat B."/>
            <person name="Grigoriev I.V."/>
            <person name="Hibbett D.S."/>
            <person name="Martin F."/>
        </authorList>
    </citation>
    <scope>NUCLEOTIDE SEQUENCE [LARGE SCALE GENOMIC DNA]</scope>
    <source>
        <strain evidence="12">MAFF 305830</strain>
    </source>
</reference>
<dbReference type="InterPro" id="IPR005829">
    <property type="entry name" value="Sugar_transporter_CS"/>
</dbReference>
<feature type="transmembrane region" description="Helical" evidence="9">
    <location>
        <begin position="88"/>
        <end position="111"/>
    </location>
</feature>
<accession>A0A0C3AXK6</accession>
<evidence type="ECO:0000256" key="6">
    <source>
        <dbReference type="ARBA" id="ARBA00023136"/>
    </source>
</evidence>
<dbReference type="OrthoDB" id="8120565at2759"/>
<dbReference type="PANTHER" id="PTHR48022">
    <property type="entry name" value="PLASTIDIC GLUCOSE TRANSPORTER 4"/>
    <property type="match status" value="1"/>
</dbReference>
<feature type="transmembrane region" description="Helical" evidence="9">
    <location>
        <begin position="51"/>
        <end position="68"/>
    </location>
</feature>
<feature type="transmembrane region" description="Helical" evidence="9">
    <location>
        <begin position="403"/>
        <end position="428"/>
    </location>
</feature>
<reference evidence="11 12" key="1">
    <citation type="submission" date="2014-04" db="EMBL/GenBank/DDBJ databases">
        <authorList>
            <consortium name="DOE Joint Genome Institute"/>
            <person name="Kuo A."/>
            <person name="Zuccaro A."/>
            <person name="Kohler A."/>
            <person name="Nagy L.G."/>
            <person name="Floudas D."/>
            <person name="Copeland A."/>
            <person name="Barry K.W."/>
            <person name="Cichocki N."/>
            <person name="Veneault-Fourrey C."/>
            <person name="LaButti K."/>
            <person name="Lindquist E.A."/>
            <person name="Lipzen A."/>
            <person name="Lundell T."/>
            <person name="Morin E."/>
            <person name="Murat C."/>
            <person name="Sun H."/>
            <person name="Tunlid A."/>
            <person name="Henrissat B."/>
            <person name="Grigoriev I.V."/>
            <person name="Hibbett D.S."/>
            <person name="Martin F."/>
            <person name="Nordberg H.P."/>
            <person name="Cantor M.N."/>
            <person name="Hua S.X."/>
        </authorList>
    </citation>
    <scope>NUCLEOTIDE SEQUENCE [LARGE SCALE GENOMIC DNA]</scope>
    <source>
        <strain evidence="11 12">MAFF 305830</strain>
    </source>
</reference>
<sequence length="538" mass="57904">MSTYIPLPVDSNTSLISKPLHGGFITVNQENGEYSYAYGPSGLKGLLHTRYAVLCALAASLGGITFGYDQGVIANVLVMKDFQERFPLSPFQIGLLTAVLELGALFGALGAGSLANKLSRRDSIILSSVVFCIGSLLQTIALDLNILMAGRCIGGVGIGALSMLCPLYISEMASPETRGSLISLEQFSIVSGVVLGFWVGFATRTLDGAASWRIPLGLQVVLGLQLAIGALWLPPSPRLLVFRGKETEALKTLARLRDRDESDPLLQLELAEMRVEARLAYHFVKEGGDGWLDLFGPNLISRTMIGVAAMFFQQWSGINALLYYGPLLMARIGLEGDSVSLIMSGFINIVQLLAVVPAMFLLDSVGRKPLLRVGTVLMALSHLTVAILIYIGSEDWPSHQMLAWGAVGSIYMFTASYGTSIGPIAWVLANEVFPSGRIRSKGTSISTASNWFNNFLVGLVTPALIEYSPILTFALLSSACGAAYVWSTVFVPETKGLSLEEVDALFSSSMGRIDQERRKQAYEDVGIPDIVRDIVDGA</sequence>
<organism evidence="11 12">
    <name type="scientific">Serendipita vermifera MAFF 305830</name>
    <dbReference type="NCBI Taxonomy" id="933852"/>
    <lineage>
        <taxon>Eukaryota</taxon>
        <taxon>Fungi</taxon>
        <taxon>Dikarya</taxon>
        <taxon>Basidiomycota</taxon>
        <taxon>Agaricomycotina</taxon>
        <taxon>Agaricomycetes</taxon>
        <taxon>Sebacinales</taxon>
        <taxon>Serendipitaceae</taxon>
        <taxon>Serendipita</taxon>
    </lineage>
</organism>
<evidence type="ECO:0000256" key="5">
    <source>
        <dbReference type="ARBA" id="ARBA00022989"/>
    </source>
</evidence>
<feature type="transmembrane region" description="Helical" evidence="9">
    <location>
        <begin position="369"/>
        <end position="391"/>
    </location>
</feature>
<comment type="subcellular location">
    <subcellularLocation>
        <location evidence="1">Membrane</location>
        <topology evidence="1">Multi-pass membrane protein</topology>
    </subcellularLocation>
</comment>
<dbReference type="FunFam" id="1.20.1250.20:FF:000026">
    <property type="entry name" value="MFS quinate transporter QutD"/>
    <property type="match status" value="1"/>
</dbReference>
<dbReference type="GO" id="GO:0005351">
    <property type="term" value="F:carbohydrate:proton symporter activity"/>
    <property type="evidence" value="ECO:0007669"/>
    <property type="project" value="TreeGrafter"/>
</dbReference>
<feature type="transmembrane region" description="Helical" evidence="9">
    <location>
        <begin position="448"/>
        <end position="465"/>
    </location>
</feature>
<dbReference type="InterPro" id="IPR050360">
    <property type="entry name" value="MFS_Sugar_Transporters"/>
</dbReference>
<dbReference type="SUPFAM" id="SSF103473">
    <property type="entry name" value="MFS general substrate transporter"/>
    <property type="match status" value="1"/>
</dbReference>
<dbReference type="AlphaFoldDB" id="A0A0C3AXK6"/>
<dbReference type="InterPro" id="IPR003663">
    <property type="entry name" value="Sugar/inositol_transpt"/>
</dbReference>
<proteinExistence type="inferred from homology"/>
<dbReference type="PROSITE" id="PS00216">
    <property type="entry name" value="SUGAR_TRANSPORT_1"/>
    <property type="match status" value="1"/>
</dbReference>
<feature type="transmembrane region" description="Helical" evidence="9">
    <location>
        <begin position="214"/>
        <end position="233"/>
    </location>
</feature>
<feature type="transmembrane region" description="Helical" evidence="9">
    <location>
        <begin position="471"/>
        <end position="491"/>
    </location>
</feature>
<evidence type="ECO:0000313" key="12">
    <source>
        <dbReference type="Proteomes" id="UP000054097"/>
    </source>
</evidence>
<dbReference type="InterPro" id="IPR036259">
    <property type="entry name" value="MFS_trans_sf"/>
</dbReference>
<keyword evidence="12" id="KW-1185">Reference proteome</keyword>
<feature type="transmembrane region" description="Helical" evidence="9">
    <location>
        <begin position="181"/>
        <end position="202"/>
    </location>
</feature>
<protein>
    <recommendedName>
        <fullName evidence="10">Major facilitator superfamily (MFS) profile domain-containing protein</fullName>
    </recommendedName>
</protein>
<evidence type="ECO:0000256" key="4">
    <source>
        <dbReference type="ARBA" id="ARBA00022692"/>
    </source>
</evidence>
<dbReference type="HOGENOM" id="CLU_001265_30_12_1"/>
<keyword evidence="4 9" id="KW-0812">Transmembrane</keyword>
<feature type="domain" description="Major facilitator superfamily (MFS) profile" evidence="10">
    <location>
        <begin position="55"/>
        <end position="495"/>
    </location>
</feature>
<dbReference type="NCBIfam" id="TIGR00879">
    <property type="entry name" value="SP"/>
    <property type="match status" value="1"/>
</dbReference>
<evidence type="ECO:0000256" key="2">
    <source>
        <dbReference type="ARBA" id="ARBA00010992"/>
    </source>
</evidence>
<keyword evidence="5 9" id="KW-1133">Transmembrane helix</keyword>
<keyword evidence="3 8" id="KW-0813">Transport</keyword>
<evidence type="ECO:0000256" key="9">
    <source>
        <dbReference type="SAM" id="Phobius"/>
    </source>
</evidence>
<evidence type="ECO:0000256" key="3">
    <source>
        <dbReference type="ARBA" id="ARBA00022448"/>
    </source>
</evidence>
<name>A0A0C3AXK6_SERVB</name>
<feature type="transmembrane region" description="Helical" evidence="9">
    <location>
        <begin position="123"/>
        <end position="142"/>
    </location>
</feature>